<dbReference type="RefSeq" id="WP_179169383.1">
    <property type="nucleotide sequence ID" value="NZ_CP058529.1"/>
</dbReference>
<evidence type="ECO:0000256" key="11">
    <source>
        <dbReference type="SAM" id="MobiDB-lite"/>
    </source>
</evidence>
<dbReference type="Proteomes" id="UP000509750">
    <property type="component" value="Chromosome"/>
</dbReference>
<dbReference type="FunFam" id="3.40.50.300:FF:000042">
    <property type="entry name" value="Maltose/maltodextrin ABC transporter, ATP-binding protein"/>
    <property type="match status" value="1"/>
</dbReference>
<dbReference type="SUPFAM" id="SSF52540">
    <property type="entry name" value="P-loop containing nucleoside triphosphate hydrolases"/>
    <property type="match status" value="1"/>
</dbReference>
<comment type="subunit">
    <text evidence="9">The complex is composed of two ATP-binding proteins (XacJ and XacK), two transmembrane proteins (XacH and XacI) and a solute-binding protein (XacG).</text>
</comment>
<dbReference type="GeneID" id="56029107"/>
<dbReference type="AlphaFoldDB" id="A0A7D5GEY6"/>
<keyword evidence="2" id="KW-0813">Transport</keyword>
<dbReference type="InterPro" id="IPR027417">
    <property type="entry name" value="P-loop_NTPase"/>
</dbReference>
<keyword evidence="4 13" id="KW-0067">ATP-binding</keyword>
<gene>
    <name evidence="13" type="primary">ugpC</name>
    <name evidence="13" type="ORF">HUG10_09700</name>
</gene>
<comment type="subcellular location">
    <subcellularLocation>
        <location evidence="1">Cell membrane</location>
        <topology evidence="1">Peripheral membrane protein</topology>
    </subcellularLocation>
</comment>
<dbReference type="SUPFAM" id="SSF50331">
    <property type="entry name" value="MOP-like"/>
    <property type="match status" value="1"/>
</dbReference>
<protein>
    <recommendedName>
        <fullName evidence="10">ABC-type D-xylose/L-arabinose transporter</fullName>
        <ecNumber evidence="10">7.5.2.13</ecNumber>
    </recommendedName>
</protein>
<dbReference type="PANTHER" id="PTHR43875:SF1">
    <property type="entry name" value="OSMOPROTECTIVE COMPOUNDS UPTAKE ATP-BINDING PROTEIN GGTA"/>
    <property type="match status" value="1"/>
</dbReference>
<dbReference type="PANTHER" id="PTHR43875">
    <property type="entry name" value="MALTODEXTRIN IMPORT ATP-BINDING PROTEIN MSMX"/>
    <property type="match status" value="1"/>
</dbReference>
<dbReference type="EMBL" id="CP058529">
    <property type="protein sequence ID" value="QLG27808.1"/>
    <property type="molecule type" value="Genomic_DNA"/>
</dbReference>
<dbReference type="InterPro" id="IPR008995">
    <property type="entry name" value="Mo/tungstate-bd_C_term_dom"/>
</dbReference>
<evidence type="ECO:0000256" key="2">
    <source>
        <dbReference type="ARBA" id="ARBA00022448"/>
    </source>
</evidence>
<evidence type="ECO:0000256" key="5">
    <source>
        <dbReference type="ARBA" id="ARBA00050355"/>
    </source>
</evidence>
<dbReference type="SMART" id="SM00382">
    <property type="entry name" value="AAA"/>
    <property type="match status" value="1"/>
</dbReference>
<dbReference type="EC" id="7.5.2.13" evidence="10"/>
<evidence type="ECO:0000256" key="10">
    <source>
        <dbReference type="ARBA" id="ARBA00066315"/>
    </source>
</evidence>
<dbReference type="Pfam" id="PF17912">
    <property type="entry name" value="OB_MalK"/>
    <property type="match status" value="1"/>
</dbReference>
<dbReference type="Gene3D" id="2.40.50.140">
    <property type="entry name" value="Nucleic acid-binding proteins"/>
    <property type="match status" value="1"/>
</dbReference>
<evidence type="ECO:0000256" key="3">
    <source>
        <dbReference type="ARBA" id="ARBA00022741"/>
    </source>
</evidence>
<comment type="similarity">
    <text evidence="8">Belongs to the ABC transporter superfamily. Carbohydrate uptake transporter-1 (CUT1) (TC 3.A.1.1) family.</text>
</comment>
<dbReference type="Gene3D" id="2.40.50.100">
    <property type="match status" value="1"/>
</dbReference>
<evidence type="ECO:0000259" key="12">
    <source>
        <dbReference type="PROSITE" id="PS50893"/>
    </source>
</evidence>
<dbReference type="InterPro" id="IPR003593">
    <property type="entry name" value="AAA+_ATPase"/>
</dbReference>
<dbReference type="InterPro" id="IPR047641">
    <property type="entry name" value="ABC_transpr_MalK/UgpC-like"/>
</dbReference>
<accession>A0A7D5GEY6</accession>
<keyword evidence="3" id="KW-0547">Nucleotide-binding</keyword>
<comment type="function">
    <text evidence="7">Part of the ABC transporter complex XacGHIJK involved in the uptake of xylose and arabinose. Responsible for energy coupling to the transport system.</text>
</comment>
<comment type="catalytic activity">
    <reaction evidence="5">
        <text>D-xylose(out) + ATP + H2O = D-xylose(in) + ADP + phosphate + H(+)</text>
        <dbReference type="Rhea" id="RHEA:29899"/>
        <dbReference type="ChEBI" id="CHEBI:15377"/>
        <dbReference type="ChEBI" id="CHEBI:15378"/>
        <dbReference type="ChEBI" id="CHEBI:30616"/>
        <dbReference type="ChEBI" id="CHEBI:43474"/>
        <dbReference type="ChEBI" id="CHEBI:53455"/>
        <dbReference type="ChEBI" id="CHEBI:456216"/>
        <dbReference type="EC" id="7.5.2.13"/>
    </reaction>
    <physiologicalReaction direction="left-to-right" evidence="5">
        <dbReference type="Rhea" id="RHEA:29900"/>
    </physiologicalReaction>
</comment>
<dbReference type="Pfam" id="PF00005">
    <property type="entry name" value="ABC_tran"/>
    <property type="match status" value="1"/>
</dbReference>
<evidence type="ECO:0000256" key="8">
    <source>
        <dbReference type="ARBA" id="ARBA00061029"/>
    </source>
</evidence>
<dbReference type="InterPro" id="IPR012340">
    <property type="entry name" value="NA-bd_OB-fold"/>
</dbReference>
<evidence type="ECO:0000313" key="14">
    <source>
        <dbReference type="Proteomes" id="UP000509750"/>
    </source>
</evidence>
<dbReference type="OrthoDB" id="18368at2157"/>
<proteinExistence type="inferred from homology"/>
<evidence type="ECO:0000256" key="6">
    <source>
        <dbReference type="ARBA" id="ARBA00051890"/>
    </source>
</evidence>
<feature type="domain" description="ABC transporter" evidence="12">
    <location>
        <begin position="4"/>
        <end position="236"/>
    </location>
</feature>
<dbReference type="InterPro" id="IPR040582">
    <property type="entry name" value="OB_MalK-like"/>
</dbReference>
<evidence type="ECO:0000256" key="7">
    <source>
        <dbReference type="ARBA" id="ARBA00053454"/>
    </source>
</evidence>
<dbReference type="PROSITE" id="PS50893">
    <property type="entry name" value="ABC_TRANSPORTER_2"/>
    <property type="match status" value="1"/>
</dbReference>
<dbReference type="Gene3D" id="3.40.50.300">
    <property type="entry name" value="P-loop containing nucleotide triphosphate hydrolases"/>
    <property type="match status" value="1"/>
</dbReference>
<dbReference type="InterPro" id="IPR015855">
    <property type="entry name" value="ABC_transpr_MalK-like"/>
</dbReference>
<evidence type="ECO:0000256" key="4">
    <source>
        <dbReference type="ARBA" id="ARBA00022840"/>
    </source>
</evidence>
<sequence>MSEVQFDDVRKVYDGDIVAVEGFNLDIEDGEFVTIVGPSGSGKSTLLRLLAGLEDITDGEISIGDRVVNDVPAQDRDVAMVFQNYALYPHMNVRKNMSYGLKLTSDLSKAEINERVENAAEMMGIESQLEKKPSALSGGQQQRVATGRAIVREPAVFLMDEPLSNLDAKLRAHMRTELQRLQDDLETTTVYVTHDQEEALTMSDRVVILDQGELQQVGTPDEVFNEPANLFVADFVGSPSMNFFDVRLAGNTLESEAFSYDVSGEVADRIRDRATTDDLVLGIRPEHVTFAERGDDNVISAILDVHEPVGDDNYFYLQSNDVEFRMRTMGDFAFAEGDEILVTFDESKMHIFDRNSGNNVMTDTGRTTSRTHEPTVQQT</sequence>
<keyword evidence="14" id="KW-1185">Reference proteome</keyword>
<name>A0A7D5GEY6_9EURY</name>
<dbReference type="GO" id="GO:0008643">
    <property type="term" value="P:carbohydrate transport"/>
    <property type="evidence" value="ECO:0007669"/>
    <property type="project" value="InterPro"/>
</dbReference>
<dbReference type="GO" id="GO:0016887">
    <property type="term" value="F:ATP hydrolysis activity"/>
    <property type="evidence" value="ECO:0007669"/>
    <property type="project" value="InterPro"/>
</dbReference>
<dbReference type="GO" id="GO:0005524">
    <property type="term" value="F:ATP binding"/>
    <property type="evidence" value="ECO:0007669"/>
    <property type="project" value="UniProtKB-KW"/>
</dbReference>
<dbReference type="KEGG" id="halg:HUG10_09700"/>
<organism evidence="13 14">
    <name type="scientific">Halorarum halophilum</name>
    <dbReference type="NCBI Taxonomy" id="2743090"/>
    <lineage>
        <taxon>Archaea</taxon>
        <taxon>Methanobacteriati</taxon>
        <taxon>Methanobacteriota</taxon>
        <taxon>Stenosarchaea group</taxon>
        <taxon>Halobacteria</taxon>
        <taxon>Halobacteriales</taxon>
        <taxon>Haloferacaceae</taxon>
        <taxon>Halorarum</taxon>
    </lineage>
</organism>
<dbReference type="GO" id="GO:0055052">
    <property type="term" value="C:ATP-binding cassette (ABC) transporter complex, substrate-binding subunit-containing"/>
    <property type="evidence" value="ECO:0007669"/>
    <property type="project" value="TreeGrafter"/>
</dbReference>
<evidence type="ECO:0000256" key="1">
    <source>
        <dbReference type="ARBA" id="ARBA00004202"/>
    </source>
</evidence>
<evidence type="ECO:0000256" key="9">
    <source>
        <dbReference type="ARBA" id="ARBA00065962"/>
    </source>
</evidence>
<dbReference type="CDD" id="cd03301">
    <property type="entry name" value="ABC_MalK_N"/>
    <property type="match status" value="1"/>
</dbReference>
<reference evidence="13 14" key="1">
    <citation type="submission" date="2020-07" db="EMBL/GenBank/DDBJ databases">
        <title>Gai3-2, isolated from salt lake.</title>
        <authorList>
            <person name="Cui H."/>
            <person name="Shi X."/>
        </authorList>
    </citation>
    <scope>NUCLEOTIDE SEQUENCE [LARGE SCALE GENOMIC DNA]</scope>
    <source>
        <strain evidence="13 14">Gai3-2</strain>
    </source>
</reference>
<comment type="catalytic activity">
    <reaction evidence="6">
        <text>L-arabinose(out) + ATP + H2O = L-arabinose(in) + ADP + phosphate + H(+)</text>
        <dbReference type="Rhea" id="RHEA:30007"/>
        <dbReference type="ChEBI" id="CHEBI:15377"/>
        <dbReference type="ChEBI" id="CHEBI:15378"/>
        <dbReference type="ChEBI" id="CHEBI:17535"/>
        <dbReference type="ChEBI" id="CHEBI:30616"/>
        <dbReference type="ChEBI" id="CHEBI:43474"/>
        <dbReference type="ChEBI" id="CHEBI:456216"/>
        <dbReference type="EC" id="7.5.2.13"/>
    </reaction>
    <physiologicalReaction direction="left-to-right" evidence="6">
        <dbReference type="Rhea" id="RHEA:30008"/>
    </physiologicalReaction>
</comment>
<dbReference type="GO" id="GO:0140359">
    <property type="term" value="F:ABC-type transporter activity"/>
    <property type="evidence" value="ECO:0007669"/>
    <property type="project" value="InterPro"/>
</dbReference>
<dbReference type="NCBIfam" id="NF008653">
    <property type="entry name" value="PRK11650.1"/>
    <property type="match status" value="1"/>
</dbReference>
<evidence type="ECO:0000313" key="13">
    <source>
        <dbReference type="EMBL" id="QLG27808.1"/>
    </source>
</evidence>
<feature type="region of interest" description="Disordered" evidence="11">
    <location>
        <begin position="355"/>
        <end position="379"/>
    </location>
</feature>
<dbReference type="InterPro" id="IPR003439">
    <property type="entry name" value="ABC_transporter-like_ATP-bd"/>
</dbReference>